<dbReference type="AlphaFoldDB" id="A0A8J6JGZ2"/>
<evidence type="ECO:0000313" key="6">
    <source>
        <dbReference type="Proteomes" id="UP000661435"/>
    </source>
</evidence>
<evidence type="ECO:0000259" key="3">
    <source>
        <dbReference type="Pfam" id="PF02550"/>
    </source>
</evidence>
<dbReference type="InterPro" id="IPR038460">
    <property type="entry name" value="AcetylCoA_hyd_C_sf"/>
</dbReference>
<comment type="similarity">
    <text evidence="1">Belongs to the acetyl-CoA hydrolase/transferase family.</text>
</comment>
<dbReference type="PANTHER" id="PTHR21432:SF20">
    <property type="entry name" value="ACETYL-COA HYDROLASE"/>
    <property type="match status" value="1"/>
</dbReference>
<dbReference type="PANTHER" id="PTHR21432">
    <property type="entry name" value="ACETYL-COA HYDROLASE-RELATED"/>
    <property type="match status" value="1"/>
</dbReference>
<dbReference type="GO" id="GO:0016787">
    <property type="term" value="F:hydrolase activity"/>
    <property type="evidence" value="ECO:0007669"/>
    <property type="project" value="UniProtKB-KW"/>
</dbReference>
<sequence length="433" mass="47457">MNPHREEYSKKKISVEQALSMVKSGDMIWTSYNGLEPAAFMSKLHTIAPRVENVVLRHAGVYRPYPFVMDPACKGHIIPCTGFSDDYTRAMHDTRNTWFMPAHLSTGFARAGLEETGIDIFVCMVSPMDDQGYFRMSLSVIAEQEAAEMAKMIILEVNPNLPQTNGDVEIHISDVDYLYESNEPIVAFEEGAPGEVDMKIGKYVADLVPDGATIQLGIGNIPNAAALYFMEKNDLGIHTEMITSSMAKLAEAGVVNGKKKTLHRGKIIGNFALGSQELYDFIDQNPAVWLMRGSYTNDPYVIAQNDNMISINSAIQVDMMGQICSESMGPIQYTGTGGAADFAIGANHAKGGKAIIAIRSTAKKGTISTIQPILTPGSIVSISRNDIDYIVTEYGIAKMRGVPVSGRVENLINIAHPDFRDMLRAGAEQYKLW</sequence>
<evidence type="ECO:0000256" key="1">
    <source>
        <dbReference type="ARBA" id="ARBA00009632"/>
    </source>
</evidence>
<evidence type="ECO:0000259" key="4">
    <source>
        <dbReference type="Pfam" id="PF13336"/>
    </source>
</evidence>
<proteinExistence type="inferred from homology"/>
<feature type="domain" description="Acetyl-CoA hydrolase/transferase C-terminal" evidence="4">
    <location>
        <begin position="274"/>
        <end position="425"/>
    </location>
</feature>
<comment type="caution">
    <text evidence="5">The sequence shown here is derived from an EMBL/GenBank/DDBJ whole genome shotgun (WGS) entry which is preliminary data.</text>
</comment>
<dbReference type="Proteomes" id="UP000661435">
    <property type="component" value="Unassembled WGS sequence"/>
</dbReference>
<evidence type="ECO:0000256" key="2">
    <source>
        <dbReference type="ARBA" id="ARBA00022679"/>
    </source>
</evidence>
<dbReference type="Pfam" id="PF13336">
    <property type="entry name" value="AcetylCoA_hyd_C"/>
    <property type="match status" value="1"/>
</dbReference>
<evidence type="ECO:0000313" key="5">
    <source>
        <dbReference type="EMBL" id="MBC5734605.1"/>
    </source>
</evidence>
<protein>
    <submittedName>
        <fullName evidence="5">Acetyl-CoA hydrolase</fullName>
    </submittedName>
</protein>
<dbReference type="Gene3D" id="3.40.1080.20">
    <property type="entry name" value="Acetyl-CoA hydrolase/transferase C-terminal domain"/>
    <property type="match status" value="1"/>
</dbReference>
<dbReference type="SUPFAM" id="SSF100950">
    <property type="entry name" value="NagB/RpiA/CoA transferase-like"/>
    <property type="match status" value="2"/>
</dbReference>
<dbReference type="RefSeq" id="WP_186908434.1">
    <property type="nucleotide sequence ID" value="NZ_JACOPP010000021.1"/>
</dbReference>
<dbReference type="InterPro" id="IPR037171">
    <property type="entry name" value="NagB/RpiA_transferase-like"/>
</dbReference>
<dbReference type="Pfam" id="PF02550">
    <property type="entry name" value="AcetylCoA_hydro"/>
    <property type="match status" value="1"/>
</dbReference>
<dbReference type="Gene3D" id="3.40.1080.10">
    <property type="entry name" value="Glutaconate Coenzyme A-transferase"/>
    <property type="match status" value="1"/>
</dbReference>
<dbReference type="InterPro" id="IPR003702">
    <property type="entry name" value="ActCoA_hydro_N"/>
</dbReference>
<dbReference type="GO" id="GO:0006083">
    <property type="term" value="P:acetate metabolic process"/>
    <property type="evidence" value="ECO:0007669"/>
    <property type="project" value="InterPro"/>
</dbReference>
<dbReference type="InterPro" id="IPR026888">
    <property type="entry name" value="AcetylCoA_hyd_C"/>
</dbReference>
<name>A0A8J6JGZ2_9FIRM</name>
<dbReference type="Gene3D" id="3.30.750.70">
    <property type="entry name" value="4-hydroxybutyrate coenzyme like domains"/>
    <property type="match status" value="1"/>
</dbReference>
<dbReference type="EMBL" id="JACOPP010000021">
    <property type="protein sequence ID" value="MBC5734605.1"/>
    <property type="molecule type" value="Genomic_DNA"/>
</dbReference>
<keyword evidence="6" id="KW-1185">Reference proteome</keyword>
<organism evidence="5 6">
    <name type="scientific">Lawsonibacter hominis</name>
    <dbReference type="NCBI Taxonomy" id="2763053"/>
    <lineage>
        <taxon>Bacteria</taxon>
        <taxon>Bacillati</taxon>
        <taxon>Bacillota</taxon>
        <taxon>Clostridia</taxon>
        <taxon>Eubacteriales</taxon>
        <taxon>Oscillospiraceae</taxon>
        <taxon>Lawsonibacter</taxon>
    </lineage>
</organism>
<keyword evidence="5" id="KW-0378">Hydrolase</keyword>
<dbReference type="InterPro" id="IPR046433">
    <property type="entry name" value="ActCoA_hydro"/>
</dbReference>
<gene>
    <name evidence="5" type="ORF">H8S57_12850</name>
</gene>
<reference evidence="5" key="1">
    <citation type="submission" date="2020-08" db="EMBL/GenBank/DDBJ databases">
        <title>Genome public.</title>
        <authorList>
            <person name="Liu C."/>
            <person name="Sun Q."/>
        </authorList>
    </citation>
    <scope>NUCLEOTIDE SEQUENCE</scope>
    <source>
        <strain evidence="5">NSJ-51</strain>
    </source>
</reference>
<dbReference type="GO" id="GO:0008775">
    <property type="term" value="F:acetate CoA-transferase activity"/>
    <property type="evidence" value="ECO:0007669"/>
    <property type="project" value="InterPro"/>
</dbReference>
<accession>A0A8J6JGZ2</accession>
<feature type="domain" description="Acetyl-CoA hydrolase/transferase N-terminal" evidence="3">
    <location>
        <begin position="83"/>
        <end position="190"/>
    </location>
</feature>
<keyword evidence="2" id="KW-0808">Transferase</keyword>